<evidence type="ECO:0000313" key="3">
    <source>
        <dbReference type="Proteomes" id="UP000198287"/>
    </source>
</evidence>
<keyword evidence="3" id="KW-1185">Reference proteome</keyword>
<dbReference type="AlphaFoldDB" id="A0A226DQQ2"/>
<proteinExistence type="predicted"/>
<protein>
    <submittedName>
        <fullName evidence="2">Uncharacterized protein</fullName>
    </submittedName>
</protein>
<comment type="caution">
    <text evidence="2">The sequence shown here is derived from an EMBL/GenBank/DDBJ whole genome shotgun (WGS) entry which is preliminary data.</text>
</comment>
<name>A0A226DQQ2_FOLCA</name>
<keyword evidence="1" id="KW-0732">Signal</keyword>
<evidence type="ECO:0000313" key="2">
    <source>
        <dbReference type="EMBL" id="OXA47519.1"/>
    </source>
</evidence>
<evidence type="ECO:0000256" key="1">
    <source>
        <dbReference type="SAM" id="SignalP"/>
    </source>
</evidence>
<dbReference type="EMBL" id="LNIX01000013">
    <property type="protein sequence ID" value="OXA47519.1"/>
    <property type="molecule type" value="Genomic_DNA"/>
</dbReference>
<accession>A0A226DQQ2</accession>
<feature type="chain" id="PRO_5012917575" evidence="1">
    <location>
        <begin position="20"/>
        <end position="134"/>
    </location>
</feature>
<dbReference type="Proteomes" id="UP000198287">
    <property type="component" value="Unassembled WGS sequence"/>
</dbReference>
<reference evidence="2 3" key="1">
    <citation type="submission" date="2015-12" db="EMBL/GenBank/DDBJ databases">
        <title>The genome of Folsomia candida.</title>
        <authorList>
            <person name="Faddeeva A."/>
            <person name="Derks M.F."/>
            <person name="Anvar Y."/>
            <person name="Smit S."/>
            <person name="Van Straalen N."/>
            <person name="Roelofs D."/>
        </authorList>
    </citation>
    <scope>NUCLEOTIDE SEQUENCE [LARGE SCALE GENOMIC DNA]</scope>
    <source>
        <strain evidence="2 3">VU population</strain>
        <tissue evidence="2">Whole body</tissue>
    </source>
</reference>
<feature type="signal peptide" evidence="1">
    <location>
        <begin position="1"/>
        <end position="19"/>
    </location>
</feature>
<gene>
    <name evidence="2" type="ORF">Fcan01_17587</name>
</gene>
<sequence>MRHIAAWGASISLPTLVDAETIGANVKGILGKPKKYGVLVNVLARLENFDEDEWYTDGEDVDESQILPKFWVPFGTRLEARITAIVYPDMEEDCKGQGANILGDLANYGSDIVGIEMLTKIRKILSNSVDEIKK</sequence>
<organism evidence="2 3">
    <name type="scientific">Folsomia candida</name>
    <name type="common">Springtail</name>
    <dbReference type="NCBI Taxonomy" id="158441"/>
    <lineage>
        <taxon>Eukaryota</taxon>
        <taxon>Metazoa</taxon>
        <taxon>Ecdysozoa</taxon>
        <taxon>Arthropoda</taxon>
        <taxon>Hexapoda</taxon>
        <taxon>Collembola</taxon>
        <taxon>Entomobryomorpha</taxon>
        <taxon>Isotomoidea</taxon>
        <taxon>Isotomidae</taxon>
        <taxon>Proisotominae</taxon>
        <taxon>Folsomia</taxon>
    </lineage>
</organism>